<gene>
    <name evidence="1" type="ORF">H9R40_20070</name>
</gene>
<sequence>MINGNPVFDNTLRPDTKRDHLQHVLIGTACHFTSQGLYTVLSADAQACGRLLITKISSTTLPHTHCNADMVILDEVALREDKLNILSACITTDTTIVVMTDRIFRDTYSLEHNKKIIFIEKSAPVNRLKRSLFHLLLSAIPVRRSSRPEGHQRARMVEREVLYALMKGEKPGDVARRMGISYNAVSRYKMLALKRAGLKSLNALLVRKNRHLYQNL</sequence>
<dbReference type="Proteomes" id="UP000613022">
    <property type="component" value="Unassembled WGS sequence"/>
</dbReference>
<accession>A0AAW3XNE2</accession>
<evidence type="ECO:0000313" key="2">
    <source>
        <dbReference type="Proteomes" id="UP000613022"/>
    </source>
</evidence>
<evidence type="ECO:0008006" key="3">
    <source>
        <dbReference type="Google" id="ProtNLM"/>
    </source>
</evidence>
<dbReference type="GO" id="GO:0003677">
    <property type="term" value="F:DNA binding"/>
    <property type="evidence" value="ECO:0007669"/>
    <property type="project" value="InterPro"/>
</dbReference>
<comment type="caution">
    <text evidence="1">The sequence shown here is derived from an EMBL/GenBank/DDBJ whole genome shotgun (WGS) entry which is preliminary data.</text>
</comment>
<dbReference type="EMBL" id="JACSEP010000111">
    <property type="protein sequence ID" value="MBC6325437.1"/>
    <property type="molecule type" value="Genomic_DNA"/>
</dbReference>
<name>A0AAW3XNE2_9ENTR</name>
<dbReference type="InterPro" id="IPR016032">
    <property type="entry name" value="Sig_transdc_resp-reg_C-effctor"/>
</dbReference>
<evidence type="ECO:0000313" key="1">
    <source>
        <dbReference type="EMBL" id="MBC6325437.1"/>
    </source>
</evidence>
<protein>
    <recommendedName>
        <fullName evidence="3">HTH luxR-type domain-containing protein</fullName>
    </recommendedName>
</protein>
<proteinExistence type="predicted"/>
<dbReference type="AlphaFoldDB" id="A0AAW3XNE2"/>
<dbReference type="InterPro" id="IPR036388">
    <property type="entry name" value="WH-like_DNA-bd_sf"/>
</dbReference>
<dbReference type="Gene3D" id="1.10.10.10">
    <property type="entry name" value="Winged helix-like DNA-binding domain superfamily/Winged helix DNA-binding domain"/>
    <property type="match status" value="1"/>
</dbReference>
<dbReference type="GO" id="GO:0006355">
    <property type="term" value="P:regulation of DNA-templated transcription"/>
    <property type="evidence" value="ECO:0007669"/>
    <property type="project" value="InterPro"/>
</dbReference>
<organism evidence="1 2">
    <name type="scientific">Enterobacter kobei</name>
    <dbReference type="NCBI Taxonomy" id="208224"/>
    <lineage>
        <taxon>Bacteria</taxon>
        <taxon>Pseudomonadati</taxon>
        <taxon>Pseudomonadota</taxon>
        <taxon>Gammaproteobacteria</taxon>
        <taxon>Enterobacterales</taxon>
        <taxon>Enterobacteriaceae</taxon>
        <taxon>Enterobacter</taxon>
        <taxon>Enterobacter cloacae complex</taxon>
    </lineage>
</organism>
<dbReference type="SUPFAM" id="SSF46894">
    <property type="entry name" value="C-terminal effector domain of the bipartite response regulators"/>
    <property type="match status" value="1"/>
</dbReference>
<reference evidence="1" key="1">
    <citation type="submission" date="2020-08" db="EMBL/GenBank/DDBJ databases">
        <title>Distribution of Beta-Lactamase Producing Gram-Negative Bacterial Isolates in Isabela River of Santo Domingo, Dominican Republic.</title>
        <authorList>
            <person name="Calderon V."/>
            <person name="Del Rosario C."/>
            <person name="Duarte A."/>
            <person name="Bonnelly R."/>
            <person name="Barauna R."/>
            <person name="Ramos R.T."/>
            <person name="Perdomo O.P."/>
            <person name="Rodriguez De Francisco L.E."/>
            <person name="Franco De Los Santos E.F."/>
        </authorList>
    </citation>
    <scope>NUCLEOTIDE SEQUENCE</scope>
    <source>
        <strain evidence="1">INTEC_BI4_1.1</strain>
    </source>
</reference>